<keyword evidence="4" id="KW-1185">Reference proteome</keyword>
<feature type="transmembrane region" description="Helical" evidence="2">
    <location>
        <begin position="37"/>
        <end position="60"/>
    </location>
</feature>
<reference evidence="3 4" key="1">
    <citation type="journal article" date="2018" name="Mol. Ecol.">
        <title>The obligate alkalophilic soda-lake fungus Sodiomyces alkalinus has shifted to a protein diet.</title>
        <authorList>
            <person name="Grum-Grzhimaylo A.A."/>
            <person name="Falkoski D.L."/>
            <person name="van den Heuvel J."/>
            <person name="Valero-Jimenez C.A."/>
            <person name="Min B."/>
            <person name="Choi I.G."/>
            <person name="Lipzen A."/>
            <person name="Daum C.G."/>
            <person name="Aanen D.K."/>
            <person name="Tsang A."/>
            <person name="Henrissat B."/>
            <person name="Bilanenko E.N."/>
            <person name="de Vries R.P."/>
            <person name="van Kan J.A.L."/>
            <person name="Grigoriev I.V."/>
            <person name="Debets A.J.M."/>
        </authorList>
    </citation>
    <scope>NUCLEOTIDE SEQUENCE [LARGE SCALE GENOMIC DNA]</scope>
    <source>
        <strain evidence="3 4">F11</strain>
    </source>
</reference>
<dbReference type="PANTHER" id="PTHR36424:SF1">
    <property type="entry name" value="LOW AFFINITY K(+) TRANSPORTER 1-RELATED"/>
    <property type="match status" value="1"/>
</dbReference>
<feature type="compositionally biased region" description="Pro residues" evidence="1">
    <location>
        <begin position="527"/>
        <end position="542"/>
    </location>
</feature>
<name>A0A3N2PQ59_SODAK</name>
<protein>
    <recommendedName>
        <fullName evidence="5">Pheromone-regulated membrane protein</fullName>
    </recommendedName>
</protein>
<keyword evidence="2" id="KW-1133">Transmembrane helix</keyword>
<dbReference type="AlphaFoldDB" id="A0A3N2PQ59"/>
<keyword evidence="2" id="KW-0812">Transmembrane</keyword>
<proteinExistence type="predicted"/>
<evidence type="ECO:0000313" key="4">
    <source>
        <dbReference type="Proteomes" id="UP000272025"/>
    </source>
</evidence>
<dbReference type="EMBL" id="ML119059">
    <property type="protein sequence ID" value="ROT36635.1"/>
    <property type="molecule type" value="Genomic_DNA"/>
</dbReference>
<accession>A0A3N2PQ59</accession>
<sequence>MGCCTHRRKPVEGRPEQKWDYINLNDFKSKGCGTPFAYVYLWFMLIVSIAVYGVDTFTAINLLAFDRWSSAIQPAIDFQISKWIFSACIIASFVNLAFEQLRAMRVMKRGNIAECYLDNIAVRLESLRFGKGQGFKRFLVFAELTKSKKGAEYIALFTYFSFQSWIRVILCSGPRQVINALTLRSVYVAKLSSDGGSDVGQEILGFFDKIRQLAMEDQQQMVILSGMLFTLVIWIFSALFLLAAVLFYVLFLWHWIPRADGGLSAYCERKVNKSLTKIVHEKVEKAFAREEQKKLKAEAKEALKNGFEPPKLSRQATLPTLPDMGEPDKLPEMPQLDRKPTNASLPPYTSRPGTPGSIELGAMDRKRPMPSRRGTSTTTSSNSYAPEAPLASNSAEMGYSTPISLAGSLPSRRGDEYYGPPARSDTSHSLRNGPPPLHHASTFSSSSSTLHHNIMTESPATYSSETMPSFPPPVRSPTAPSLHSYGRAPSGQGRPGYVDSSQYPSDRASLAPSTFSDRSAAPRALRPGPPGSMRPGYQPRPPVRSATGPMPLGGPGIRPGPGPRHVPQRNMTAPMAPQEDDYFDFSDYFDGAGTPQGQQQPGPRGPGAHSYDRYDTDLESQRERRYY</sequence>
<feature type="region of interest" description="Disordered" evidence="1">
    <location>
        <begin position="302"/>
        <end position="627"/>
    </location>
</feature>
<feature type="compositionally biased region" description="Basic and acidic residues" evidence="1">
    <location>
        <begin position="326"/>
        <end position="340"/>
    </location>
</feature>
<gene>
    <name evidence="3" type="ORF">SODALDRAFT_282187</name>
</gene>
<dbReference type="GO" id="GO:0015079">
    <property type="term" value="F:potassium ion transmembrane transporter activity"/>
    <property type="evidence" value="ECO:0007669"/>
    <property type="project" value="InterPro"/>
</dbReference>
<evidence type="ECO:0000256" key="2">
    <source>
        <dbReference type="SAM" id="Phobius"/>
    </source>
</evidence>
<keyword evidence="2" id="KW-0472">Membrane</keyword>
<evidence type="ECO:0000313" key="3">
    <source>
        <dbReference type="EMBL" id="ROT36635.1"/>
    </source>
</evidence>
<feature type="transmembrane region" description="Helical" evidence="2">
    <location>
        <begin position="228"/>
        <end position="256"/>
    </location>
</feature>
<feature type="compositionally biased region" description="Basic and acidic residues" evidence="1">
    <location>
        <begin position="610"/>
        <end position="627"/>
    </location>
</feature>
<dbReference type="OrthoDB" id="2128042at2759"/>
<dbReference type="STRING" id="1314773.A0A3N2PQ59"/>
<dbReference type="InterPro" id="IPR031606">
    <property type="entry name" value="Kch1/2"/>
</dbReference>
<evidence type="ECO:0008006" key="5">
    <source>
        <dbReference type="Google" id="ProtNLM"/>
    </source>
</evidence>
<feature type="compositionally biased region" description="Polar residues" evidence="1">
    <location>
        <begin position="455"/>
        <end position="467"/>
    </location>
</feature>
<feature type="transmembrane region" description="Helical" evidence="2">
    <location>
        <begin position="80"/>
        <end position="98"/>
    </location>
</feature>
<dbReference type="PANTHER" id="PTHR36424">
    <property type="entry name" value="PHEROMONE-REGULATED MEMBRANE PROTEIN 6"/>
    <property type="match status" value="1"/>
</dbReference>
<dbReference type="Pfam" id="PF16944">
    <property type="entry name" value="KCH"/>
    <property type="match status" value="1"/>
</dbReference>
<dbReference type="Proteomes" id="UP000272025">
    <property type="component" value="Unassembled WGS sequence"/>
</dbReference>
<dbReference type="RefSeq" id="XP_028464441.1">
    <property type="nucleotide sequence ID" value="XM_028608328.1"/>
</dbReference>
<feature type="compositionally biased region" description="Low complexity" evidence="1">
    <location>
        <begin position="585"/>
        <end position="602"/>
    </location>
</feature>
<dbReference type="GO" id="GO:0005886">
    <property type="term" value="C:plasma membrane"/>
    <property type="evidence" value="ECO:0007669"/>
    <property type="project" value="InterPro"/>
</dbReference>
<feature type="compositionally biased region" description="Low complexity" evidence="1">
    <location>
        <begin position="438"/>
        <end position="452"/>
    </location>
</feature>
<dbReference type="GeneID" id="39576806"/>
<evidence type="ECO:0000256" key="1">
    <source>
        <dbReference type="SAM" id="MobiDB-lite"/>
    </source>
</evidence>
<organism evidence="3 4">
    <name type="scientific">Sodiomyces alkalinus (strain CBS 110278 / VKM F-3762 / F11)</name>
    <name type="common">Alkaliphilic filamentous fungus</name>
    <dbReference type="NCBI Taxonomy" id="1314773"/>
    <lineage>
        <taxon>Eukaryota</taxon>
        <taxon>Fungi</taxon>
        <taxon>Dikarya</taxon>
        <taxon>Ascomycota</taxon>
        <taxon>Pezizomycotina</taxon>
        <taxon>Sordariomycetes</taxon>
        <taxon>Hypocreomycetidae</taxon>
        <taxon>Glomerellales</taxon>
        <taxon>Plectosphaerellaceae</taxon>
        <taxon>Sodiomyces</taxon>
    </lineage>
</organism>